<sequence length="54" mass="6226">SRLVLPRDRAFMSIQTNLLNLQSLVLRECSSSFLSYLFEHLPQLEQLIHGRSAP</sequence>
<gene>
    <name evidence="2" type="ORF">OVN521_LOCUS32329</name>
    <name evidence="1" type="ORF">WKI299_LOCUS23107</name>
</gene>
<protein>
    <submittedName>
        <fullName evidence="2">Uncharacterized protein</fullName>
    </submittedName>
</protein>
<feature type="non-terminal residue" evidence="2">
    <location>
        <position position="1"/>
    </location>
</feature>
<reference evidence="2" key="1">
    <citation type="submission" date="2021-02" db="EMBL/GenBank/DDBJ databases">
        <authorList>
            <person name="Nowell W R."/>
        </authorList>
    </citation>
    <scope>NUCLEOTIDE SEQUENCE</scope>
</reference>
<evidence type="ECO:0000313" key="3">
    <source>
        <dbReference type="Proteomes" id="UP000663866"/>
    </source>
</evidence>
<dbReference type="EMBL" id="CAJNRF010009969">
    <property type="protein sequence ID" value="CAF2115510.1"/>
    <property type="molecule type" value="Genomic_DNA"/>
</dbReference>
<accession>A0A820K4U8</accession>
<dbReference type="AlphaFoldDB" id="A0A820K4U8"/>
<name>A0A820K4U8_9BILA</name>
<evidence type="ECO:0000313" key="2">
    <source>
        <dbReference type="EMBL" id="CAF4331495.1"/>
    </source>
</evidence>
<dbReference type="Proteomes" id="UP000663866">
    <property type="component" value="Unassembled WGS sequence"/>
</dbReference>
<evidence type="ECO:0000313" key="1">
    <source>
        <dbReference type="EMBL" id="CAF2115510.1"/>
    </source>
</evidence>
<dbReference type="EMBL" id="CAJOBG010022925">
    <property type="protein sequence ID" value="CAF4331495.1"/>
    <property type="molecule type" value="Genomic_DNA"/>
</dbReference>
<proteinExistence type="predicted"/>
<keyword evidence="3" id="KW-1185">Reference proteome</keyword>
<dbReference type="Proteomes" id="UP000663856">
    <property type="component" value="Unassembled WGS sequence"/>
</dbReference>
<organism evidence="2 3">
    <name type="scientific">Rotaria magnacalcarata</name>
    <dbReference type="NCBI Taxonomy" id="392030"/>
    <lineage>
        <taxon>Eukaryota</taxon>
        <taxon>Metazoa</taxon>
        <taxon>Spiralia</taxon>
        <taxon>Gnathifera</taxon>
        <taxon>Rotifera</taxon>
        <taxon>Eurotatoria</taxon>
        <taxon>Bdelloidea</taxon>
        <taxon>Philodinida</taxon>
        <taxon>Philodinidae</taxon>
        <taxon>Rotaria</taxon>
    </lineage>
</organism>
<comment type="caution">
    <text evidence="2">The sequence shown here is derived from an EMBL/GenBank/DDBJ whole genome shotgun (WGS) entry which is preliminary data.</text>
</comment>